<protein>
    <submittedName>
        <fullName evidence="8">MATE family efflux transporter</fullName>
    </submittedName>
</protein>
<feature type="transmembrane region" description="Helical" evidence="7">
    <location>
        <begin position="390"/>
        <end position="410"/>
    </location>
</feature>
<evidence type="ECO:0000256" key="3">
    <source>
        <dbReference type="ARBA" id="ARBA00022475"/>
    </source>
</evidence>
<feature type="transmembrane region" description="Helical" evidence="7">
    <location>
        <begin position="136"/>
        <end position="154"/>
    </location>
</feature>
<reference evidence="9" key="1">
    <citation type="journal article" date="2019" name="Int. J. Syst. Evol. Microbiol.">
        <title>The Global Catalogue of Microorganisms (GCM) 10K type strain sequencing project: providing services to taxonomists for standard genome sequencing and annotation.</title>
        <authorList>
            <consortium name="The Broad Institute Genomics Platform"/>
            <consortium name="The Broad Institute Genome Sequencing Center for Infectious Disease"/>
            <person name="Wu L."/>
            <person name="Ma J."/>
        </authorList>
    </citation>
    <scope>NUCLEOTIDE SEQUENCE [LARGE SCALE GENOMIC DNA]</scope>
    <source>
        <strain evidence="9">CCUG 57113</strain>
    </source>
</reference>
<evidence type="ECO:0000256" key="4">
    <source>
        <dbReference type="ARBA" id="ARBA00022692"/>
    </source>
</evidence>
<keyword evidence="2" id="KW-0813">Transport</keyword>
<evidence type="ECO:0000256" key="2">
    <source>
        <dbReference type="ARBA" id="ARBA00022448"/>
    </source>
</evidence>
<dbReference type="PANTHER" id="PTHR42925">
    <property type="entry name" value="MULTIDRUG AND TOXIN EFFLUX PROTEIN MATE FAMILY"/>
    <property type="match status" value="1"/>
</dbReference>
<dbReference type="PIRSF" id="PIRSF006603">
    <property type="entry name" value="DinF"/>
    <property type="match status" value="1"/>
</dbReference>
<dbReference type="EMBL" id="JBHSMH010000022">
    <property type="protein sequence ID" value="MFC5468946.1"/>
    <property type="molecule type" value="Genomic_DNA"/>
</dbReference>
<accession>A0ABW0LWI3</accession>
<sequence>MKSISDPSTPSWRKLSLFAVTWPIFLDTLLRMFHGSADVFMMSQVSDLATGAVGISNEIIYFCITMFGFVGIGTSIVVAQYIGAGREREASRISAHAISINFLFGLIVSAALVVCAEPLMRLLNLDAEQIGIASRYLKIIGGFIWIEALSYAISSIIRSQGRTKDVLFVTLGVNAVHLVGNYLLIFGHAGFPEMGVTGAAVSAVVSRALGIVVLFMILYRRALSPIRLKDYVKWKGEYVKQILGVGLPAAGEHLAWQGQYMMIMSFINIIGVTALSAHIYIMNISHYFFSLAFAIGIGTEIIVGQMVGAGENRAAYERLMRSVKISFVVTLAVVGAAAFFREGIVGLFTEDAEILAMATGILLLSVVLEPGRTFNLVVIASLRAAGDARFPVFVGVISMWGVAVPLAYALGIHYGMGLFGIWIAFAVDEWLRGLIMLLRWKSLAWQRYSLVGPQKEPGAPVGQPASTQSL</sequence>
<dbReference type="InterPro" id="IPR048279">
    <property type="entry name" value="MdtK-like"/>
</dbReference>
<keyword evidence="3" id="KW-1003">Cell membrane</keyword>
<comment type="subcellular location">
    <subcellularLocation>
        <location evidence="1">Cell membrane</location>
        <topology evidence="1">Multi-pass membrane protein</topology>
    </subcellularLocation>
</comment>
<keyword evidence="6 7" id="KW-0472">Membrane</keyword>
<evidence type="ECO:0000256" key="5">
    <source>
        <dbReference type="ARBA" id="ARBA00022989"/>
    </source>
</evidence>
<dbReference type="CDD" id="cd13134">
    <property type="entry name" value="MATE_like_8"/>
    <property type="match status" value="1"/>
</dbReference>
<dbReference type="PANTHER" id="PTHR42925:SF1">
    <property type="entry name" value="VIRULENCE FACTOR MVIN"/>
    <property type="match status" value="1"/>
</dbReference>
<feature type="transmembrane region" description="Helical" evidence="7">
    <location>
        <begin position="416"/>
        <end position="438"/>
    </location>
</feature>
<gene>
    <name evidence="8" type="ORF">ACFPPD_09440</name>
</gene>
<feature type="transmembrane region" description="Helical" evidence="7">
    <location>
        <begin position="95"/>
        <end position="116"/>
    </location>
</feature>
<feature type="transmembrane region" description="Helical" evidence="7">
    <location>
        <begin position="260"/>
        <end position="281"/>
    </location>
</feature>
<evidence type="ECO:0000256" key="1">
    <source>
        <dbReference type="ARBA" id="ARBA00004651"/>
    </source>
</evidence>
<evidence type="ECO:0000256" key="6">
    <source>
        <dbReference type="ARBA" id="ARBA00023136"/>
    </source>
</evidence>
<name>A0ABW0LWI3_9BACL</name>
<keyword evidence="4 7" id="KW-0812">Transmembrane</keyword>
<dbReference type="Pfam" id="PF01554">
    <property type="entry name" value="MatE"/>
    <property type="match status" value="2"/>
</dbReference>
<evidence type="ECO:0000313" key="9">
    <source>
        <dbReference type="Proteomes" id="UP001596105"/>
    </source>
</evidence>
<keyword evidence="9" id="KW-1185">Reference proteome</keyword>
<feature type="transmembrane region" description="Helical" evidence="7">
    <location>
        <begin position="199"/>
        <end position="219"/>
    </location>
</feature>
<evidence type="ECO:0000313" key="8">
    <source>
        <dbReference type="EMBL" id="MFC5468946.1"/>
    </source>
</evidence>
<dbReference type="NCBIfam" id="TIGR00797">
    <property type="entry name" value="matE"/>
    <property type="match status" value="1"/>
</dbReference>
<dbReference type="Proteomes" id="UP001596105">
    <property type="component" value="Unassembled WGS sequence"/>
</dbReference>
<feature type="transmembrane region" description="Helical" evidence="7">
    <location>
        <begin position="322"/>
        <end position="340"/>
    </location>
</feature>
<organism evidence="8 9">
    <name type="scientific">Cohnella suwonensis</name>
    <dbReference type="NCBI Taxonomy" id="696072"/>
    <lineage>
        <taxon>Bacteria</taxon>
        <taxon>Bacillati</taxon>
        <taxon>Bacillota</taxon>
        <taxon>Bacilli</taxon>
        <taxon>Bacillales</taxon>
        <taxon>Paenibacillaceae</taxon>
        <taxon>Cohnella</taxon>
    </lineage>
</organism>
<keyword evidence="5 7" id="KW-1133">Transmembrane helix</keyword>
<dbReference type="RefSeq" id="WP_209748901.1">
    <property type="nucleotide sequence ID" value="NZ_JBHSMH010000022.1"/>
</dbReference>
<evidence type="ECO:0000256" key="7">
    <source>
        <dbReference type="SAM" id="Phobius"/>
    </source>
</evidence>
<feature type="transmembrane region" description="Helical" evidence="7">
    <location>
        <begin position="166"/>
        <end position="187"/>
    </location>
</feature>
<dbReference type="InterPro" id="IPR047135">
    <property type="entry name" value="YsiQ"/>
</dbReference>
<comment type="caution">
    <text evidence="8">The sequence shown here is derived from an EMBL/GenBank/DDBJ whole genome shotgun (WGS) entry which is preliminary data.</text>
</comment>
<feature type="transmembrane region" description="Helical" evidence="7">
    <location>
        <begin position="59"/>
        <end position="83"/>
    </location>
</feature>
<feature type="transmembrane region" description="Helical" evidence="7">
    <location>
        <begin position="352"/>
        <end position="369"/>
    </location>
</feature>
<feature type="transmembrane region" description="Helical" evidence="7">
    <location>
        <begin position="287"/>
        <end position="310"/>
    </location>
</feature>
<proteinExistence type="predicted"/>
<dbReference type="InterPro" id="IPR002528">
    <property type="entry name" value="MATE_fam"/>
</dbReference>